<accession>A0ABR6XHE4</accession>
<dbReference type="InterPro" id="IPR025906">
    <property type="entry name" value="YjfB_motility"/>
</dbReference>
<dbReference type="Pfam" id="PF14070">
    <property type="entry name" value="YjfB_motility"/>
    <property type="match status" value="1"/>
</dbReference>
<name>A0ABR6XHE4_9BURK</name>
<organism evidence="1 2">
    <name type="scientific">Undibacterium aquatile</name>
    <dbReference type="NCBI Taxonomy" id="1537398"/>
    <lineage>
        <taxon>Bacteria</taxon>
        <taxon>Pseudomonadati</taxon>
        <taxon>Pseudomonadota</taxon>
        <taxon>Betaproteobacteria</taxon>
        <taxon>Burkholderiales</taxon>
        <taxon>Oxalobacteraceae</taxon>
        <taxon>Undibacterium</taxon>
    </lineage>
</organism>
<reference evidence="1 2" key="1">
    <citation type="submission" date="2020-08" db="EMBL/GenBank/DDBJ databases">
        <title>Novel species isolated from subtropical streams in China.</title>
        <authorList>
            <person name="Lu H."/>
        </authorList>
    </citation>
    <scope>NUCLEOTIDE SEQUENCE [LARGE SCALE GENOMIC DNA]</scope>
    <source>
        <strain evidence="1 2">CCTCC AB 2015119</strain>
    </source>
</reference>
<evidence type="ECO:0000313" key="1">
    <source>
        <dbReference type="EMBL" id="MBC3812327.1"/>
    </source>
</evidence>
<gene>
    <name evidence="1" type="ORF">H8K26_12825</name>
</gene>
<evidence type="ECO:0000313" key="2">
    <source>
        <dbReference type="Proteomes" id="UP000637632"/>
    </source>
</evidence>
<dbReference type="RefSeq" id="WP_186885196.1">
    <property type="nucleotide sequence ID" value="NZ_JACOFT010000004.1"/>
</dbReference>
<comment type="caution">
    <text evidence="1">The sequence shown here is derived from an EMBL/GenBank/DDBJ whole genome shotgun (WGS) entry which is preliminary data.</text>
</comment>
<dbReference type="EMBL" id="JACOFT010000004">
    <property type="protein sequence ID" value="MBC3812327.1"/>
    <property type="molecule type" value="Genomic_DNA"/>
</dbReference>
<keyword evidence="2" id="KW-1185">Reference proteome</keyword>
<proteinExistence type="predicted"/>
<sequence length="66" mass="6783">MDVTGIANVATTLADVGTSQAVSIAVLKKAMDLQTENATALIQAIPNANQVQNLPPHLGQNINTTA</sequence>
<dbReference type="Proteomes" id="UP000637632">
    <property type="component" value="Unassembled WGS sequence"/>
</dbReference>
<protein>
    <submittedName>
        <fullName evidence="1">YjfB family protein</fullName>
    </submittedName>
</protein>